<dbReference type="InterPro" id="IPR010920">
    <property type="entry name" value="LSM_dom_sf"/>
</dbReference>
<dbReference type="PANTHER" id="PTHR30221">
    <property type="entry name" value="SMALL-CONDUCTANCE MECHANOSENSITIVE CHANNEL"/>
    <property type="match status" value="1"/>
</dbReference>
<dbReference type="GO" id="GO:0008381">
    <property type="term" value="F:mechanosensitive monoatomic ion channel activity"/>
    <property type="evidence" value="ECO:0007669"/>
    <property type="project" value="InterPro"/>
</dbReference>
<feature type="region of interest" description="Disordered" evidence="5">
    <location>
        <begin position="318"/>
        <end position="361"/>
    </location>
</feature>
<feature type="transmembrane region" description="Helical" evidence="6">
    <location>
        <begin position="85"/>
        <end position="105"/>
    </location>
</feature>
<reference evidence="8" key="1">
    <citation type="submission" date="2021-11" db="EMBL/GenBank/DDBJ databases">
        <authorList>
            <person name="Islam A."/>
            <person name="Islam S."/>
            <person name="Flora M.S."/>
            <person name="Rahman M."/>
            <person name="Ziaur R.M."/>
            <person name="Epstein J.H."/>
            <person name="Hassan M."/>
            <person name="Klassen M."/>
            <person name="Woodard K."/>
            <person name="Webb A."/>
            <person name="Webby R.J."/>
            <person name="El Zowalaty M.E."/>
        </authorList>
    </citation>
    <scope>NUCLEOTIDE SEQUENCE</scope>
    <source>
        <strain evidence="8">Pbs3</strain>
    </source>
</reference>
<keyword evidence="4 6" id="KW-0472">Membrane</keyword>
<evidence type="ECO:0000313" key="9">
    <source>
        <dbReference type="Proteomes" id="UP001160483"/>
    </source>
</evidence>
<comment type="subcellular location">
    <subcellularLocation>
        <location evidence="1">Membrane</location>
    </subcellularLocation>
</comment>
<evidence type="ECO:0000256" key="6">
    <source>
        <dbReference type="SAM" id="Phobius"/>
    </source>
</evidence>
<dbReference type="InterPro" id="IPR045275">
    <property type="entry name" value="MscS_archaea/bacteria_type"/>
</dbReference>
<dbReference type="Gene3D" id="2.30.30.60">
    <property type="match status" value="1"/>
</dbReference>
<evidence type="ECO:0000313" key="8">
    <source>
        <dbReference type="EMBL" id="CAH0475762.1"/>
    </source>
</evidence>
<dbReference type="InterPro" id="IPR023408">
    <property type="entry name" value="MscS_beta-dom_sf"/>
</dbReference>
<evidence type="ECO:0000256" key="4">
    <source>
        <dbReference type="ARBA" id="ARBA00023136"/>
    </source>
</evidence>
<feature type="transmembrane region" description="Helical" evidence="6">
    <location>
        <begin position="51"/>
        <end position="73"/>
    </location>
</feature>
<feature type="transmembrane region" description="Helical" evidence="6">
    <location>
        <begin position="126"/>
        <end position="150"/>
    </location>
</feature>
<dbReference type="AlphaFoldDB" id="A0AAU9KN57"/>
<gene>
    <name evidence="8" type="ORF">PBS003_LOCUS2572</name>
</gene>
<protein>
    <recommendedName>
        <fullName evidence="7">Mechanosensitive ion channel MscS domain-containing protein</fullName>
    </recommendedName>
</protein>
<dbReference type="SUPFAM" id="SSF50182">
    <property type="entry name" value="Sm-like ribonucleoproteins"/>
    <property type="match status" value="1"/>
</dbReference>
<dbReference type="Proteomes" id="UP001160483">
    <property type="component" value="Unassembled WGS sequence"/>
</dbReference>
<feature type="transmembrane region" description="Helical" evidence="6">
    <location>
        <begin position="6"/>
        <end position="30"/>
    </location>
</feature>
<feature type="domain" description="Mechanosensitive ion channel MscS" evidence="7">
    <location>
        <begin position="177"/>
        <end position="235"/>
    </location>
</feature>
<keyword evidence="2 6" id="KW-0812">Transmembrane</keyword>
<feature type="compositionally biased region" description="Polar residues" evidence="5">
    <location>
        <begin position="321"/>
        <end position="332"/>
    </location>
</feature>
<evidence type="ECO:0000256" key="2">
    <source>
        <dbReference type="ARBA" id="ARBA00022692"/>
    </source>
</evidence>
<name>A0AAU9KN57_9STRA</name>
<organism evidence="8 9">
    <name type="scientific">Peronospora belbahrii</name>
    <dbReference type="NCBI Taxonomy" id="622444"/>
    <lineage>
        <taxon>Eukaryota</taxon>
        <taxon>Sar</taxon>
        <taxon>Stramenopiles</taxon>
        <taxon>Oomycota</taxon>
        <taxon>Peronosporomycetes</taxon>
        <taxon>Peronosporales</taxon>
        <taxon>Peronosporaceae</taxon>
        <taxon>Peronospora</taxon>
    </lineage>
</organism>
<keyword evidence="3 6" id="KW-1133">Transmembrane helix</keyword>
<dbReference type="InterPro" id="IPR006685">
    <property type="entry name" value="MscS_channel_2nd"/>
</dbReference>
<evidence type="ECO:0000259" key="7">
    <source>
        <dbReference type="Pfam" id="PF00924"/>
    </source>
</evidence>
<proteinExistence type="predicted"/>
<comment type="caution">
    <text evidence="8">The sequence shown here is derived from an EMBL/GenBank/DDBJ whole genome shotgun (WGS) entry which is preliminary data.</text>
</comment>
<evidence type="ECO:0000256" key="1">
    <source>
        <dbReference type="ARBA" id="ARBA00004370"/>
    </source>
</evidence>
<sequence length="413" mass="46264">MPLSFWRVGLALLATLVAFLLSRPVIEILLHTIRSRLDKRVQWIADVQQYMLTYLWWTLFLLLVHNVVARYILDLGSKKDEVMQYLGYLVAIPLVLGTFAMRKVFANLFVRYFKWDRYSTDYDARIFVITESIKFVCVVLVLIEIFYIFFLSNSVMRSLLVVGVLSVELVAVLSGFTVLKNVATGLFLIFAEPFQTGSEVKVRQMLGFIDRVSLARTTIRRMDGSMIFVPNGIFADNYQTSGNALEAHAHSIMLRLHPATPAQKINELVQELQAVLPAFALTAQAVAALRRDHREVSVIQSSSASSFSASAVSDDSALGDQRQSVASSNGNTGVPRARERSSNTSSAFDATGRPITPPPPPVRVELRAMFQVKVTVLTDRERFSTLEKAKTEVNLAIIDTIQRINVIAQQTDR</sequence>
<evidence type="ECO:0000256" key="5">
    <source>
        <dbReference type="SAM" id="MobiDB-lite"/>
    </source>
</evidence>
<accession>A0AAU9KN57</accession>
<dbReference type="GO" id="GO:0016020">
    <property type="term" value="C:membrane"/>
    <property type="evidence" value="ECO:0007669"/>
    <property type="project" value="UniProtKB-SubCell"/>
</dbReference>
<evidence type="ECO:0000256" key="3">
    <source>
        <dbReference type="ARBA" id="ARBA00022989"/>
    </source>
</evidence>
<dbReference type="EMBL" id="CAKKTJ010000131">
    <property type="protein sequence ID" value="CAH0475762.1"/>
    <property type="molecule type" value="Genomic_DNA"/>
</dbReference>
<dbReference type="Pfam" id="PF00924">
    <property type="entry name" value="MS_channel_2nd"/>
    <property type="match status" value="1"/>
</dbReference>
<dbReference type="PANTHER" id="PTHR30221:SF1">
    <property type="entry name" value="SMALL-CONDUCTANCE MECHANOSENSITIVE CHANNEL"/>
    <property type="match status" value="1"/>
</dbReference>